<dbReference type="Proteomes" id="UP000657006">
    <property type="component" value="Unassembled WGS sequence"/>
</dbReference>
<dbReference type="PRINTS" id="PR00834">
    <property type="entry name" value="PROTEASES2C"/>
</dbReference>
<keyword evidence="5" id="KW-0812">Transmembrane</keyword>
<feature type="compositionally biased region" description="Basic and acidic residues" evidence="4">
    <location>
        <begin position="411"/>
        <end position="422"/>
    </location>
</feature>
<evidence type="ECO:0000256" key="1">
    <source>
        <dbReference type="ARBA" id="ARBA00010541"/>
    </source>
</evidence>
<evidence type="ECO:0000256" key="5">
    <source>
        <dbReference type="SAM" id="Phobius"/>
    </source>
</evidence>
<comment type="similarity">
    <text evidence="1">Belongs to the peptidase S1C family.</text>
</comment>
<feature type="domain" description="PDZ" evidence="6">
    <location>
        <begin position="294"/>
        <end position="386"/>
    </location>
</feature>
<dbReference type="AlphaFoldDB" id="A0A926I0J7"/>
<feature type="region of interest" description="Disordered" evidence="4">
    <location>
        <begin position="400"/>
        <end position="430"/>
    </location>
</feature>
<evidence type="ECO:0000256" key="3">
    <source>
        <dbReference type="ARBA" id="ARBA00022801"/>
    </source>
</evidence>
<dbReference type="PANTHER" id="PTHR43343:SF3">
    <property type="entry name" value="PROTEASE DO-LIKE 8, CHLOROPLASTIC"/>
    <property type="match status" value="1"/>
</dbReference>
<dbReference type="Gene3D" id="2.40.10.10">
    <property type="entry name" value="Trypsin-like serine proteases"/>
    <property type="match status" value="2"/>
</dbReference>
<dbReference type="InterPro" id="IPR051201">
    <property type="entry name" value="Chloro_Bact_Ser_Proteases"/>
</dbReference>
<dbReference type="Pfam" id="PF13365">
    <property type="entry name" value="Trypsin_2"/>
    <property type="match status" value="1"/>
</dbReference>
<dbReference type="GO" id="GO:0004252">
    <property type="term" value="F:serine-type endopeptidase activity"/>
    <property type="evidence" value="ECO:0007669"/>
    <property type="project" value="InterPro"/>
</dbReference>
<evidence type="ECO:0000256" key="2">
    <source>
        <dbReference type="ARBA" id="ARBA00022670"/>
    </source>
</evidence>
<dbReference type="SUPFAM" id="SSF50494">
    <property type="entry name" value="Trypsin-like serine proteases"/>
    <property type="match status" value="1"/>
</dbReference>
<comment type="caution">
    <text evidence="7">The sequence shown here is derived from an EMBL/GenBank/DDBJ whole genome shotgun (WGS) entry which is preliminary data.</text>
</comment>
<keyword evidence="2" id="KW-0645">Protease</keyword>
<organism evidence="7 8">
    <name type="scientific">Bianquea renquensis</name>
    <dbReference type="NCBI Taxonomy" id="2763661"/>
    <lineage>
        <taxon>Bacteria</taxon>
        <taxon>Bacillati</taxon>
        <taxon>Bacillota</taxon>
        <taxon>Clostridia</taxon>
        <taxon>Eubacteriales</taxon>
        <taxon>Bianqueaceae</taxon>
        <taxon>Bianquea</taxon>
    </lineage>
</organism>
<dbReference type="PANTHER" id="PTHR43343">
    <property type="entry name" value="PEPTIDASE S12"/>
    <property type="match status" value="1"/>
</dbReference>
<reference evidence="7" key="1">
    <citation type="submission" date="2020-08" db="EMBL/GenBank/DDBJ databases">
        <title>Genome public.</title>
        <authorList>
            <person name="Liu C."/>
            <person name="Sun Q."/>
        </authorList>
    </citation>
    <scope>NUCLEOTIDE SEQUENCE</scope>
    <source>
        <strain evidence="7">NSJ-32</strain>
    </source>
</reference>
<evidence type="ECO:0000259" key="6">
    <source>
        <dbReference type="PROSITE" id="PS50106"/>
    </source>
</evidence>
<proteinExistence type="inferred from homology"/>
<dbReference type="RefSeq" id="WP_177719114.1">
    <property type="nucleotide sequence ID" value="NZ_JACRSQ010000002.1"/>
</dbReference>
<name>A0A926I0J7_9FIRM</name>
<dbReference type="Pfam" id="PF13180">
    <property type="entry name" value="PDZ_2"/>
    <property type="match status" value="1"/>
</dbReference>
<dbReference type="InterPro" id="IPR043504">
    <property type="entry name" value="Peptidase_S1_PA_chymotrypsin"/>
</dbReference>
<evidence type="ECO:0000313" key="8">
    <source>
        <dbReference type="Proteomes" id="UP000657006"/>
    </source>
</evidence>
<dbReference type="InterPro" id="IPR001478">
    <property type="entry name" value="PDZ"/>
</dbReference>
<dbReference type="EMBL" id="JACRSQ010000002">
    <property type="protein sequence ID" value="MBC8542270.1"/>
    <property type="molecule type" value="Genomic_DNA"/>
</dbReference>
<dbReference type="InterPro" id="IPR001940">
    <property type="entry name" value="Peptidase_S1C"/>
</dbReference>
<protein>
    <submittedName>
        <fullName evidence="7">Trypsin-like peptidase domain-containing protein</fullName>
    </submittedName>
</protein>
<dbReference type="SUPFAM" id="SSF50156">
    <property type="entry name" value="PDZ domain-like"/>
    <property type="match status" value="1"/>
</dbReference>
<dbReference type="InterPro" id="IPR009003">
    <property type="entry name" value="Peptidase_S1_PA"/>
</dbReference>
<dbReference type="GO" id="GO:0006508">
    <property type="term" value="P:proteolysis"/>
    <property type="evidence" value="ECO:0007669"/>
    <property type="project" value="UniProtKB-KW"/>
</dbReference>
<gene>
    <name evidence="7" type="ORF">H8730_01715</name>
</gene>
<keyword evidence="8" id="KW-1185">Reference proteome</keyword>
<sequence length="430" mass="45582">MDWDLEKDDGQKKAKKGKKKALTAVVAVLITILVGGAIGGGIGVTTWYLNKEDSSSTSTGYSFAQNGYSGNSVQALLSVPQADSNIADICGKMEGSVVTVVTQIMMQNLFQATQTAEGLGSGIIFEEDADHVYIVTNAHVIEDANTVYIYYNDTQSVPAYVRGADTSADLAVLYMKKSEIPEDIRAGIKVATLGDSDAIRVGELAIAIGSPEGKAFGNTVTVGCISGTQREITVDGNSLKVIQTDAAINPGNSGGALVNANAEVIGINTAKINDTEVEGMGFAIPMAVAKPIMEELLDKGSVERPALGISEYALIPEAIADAYHVPVGIMVYEVSRGSAAADAGIRQGDIITEIDGRDITSLETVTEILSEHEVGDVVEVTLIRNRNTHEPIKVMLTLQNQEETTGGTEDFWGRSEREDDSGNRSPFTIE</sequence>
<dbReference type="SMART" id="SM00228">
    <property type="entry name" value="PDZ"/>
    <property type="match status" value="1"/>
</dbReference>
<evidence type="ECO:0000313" key="7">
    <source>
        <dbReference type="EMBL" id="MBC8542270.1"/>
    </source>
</evidence>
<keyword evidence="5" id="KW-0472">Membrane</keyword>
<evidence type="ECO:0000256" key="4">
    <source>
        <dbReference type="SAM" id="MobiDB-lite"/>
    </source>
</evidence>
<accession>A0A926I0J7</accession>
<dbReference type="Gene3D" id="2.30.42.10">
    <property type="match status" value="1"/>
</dbReference>
<keyword evidence="5" id="KW-1133">Transmembrane helix</keyword>
<keyword evidence="3" id="KW-0378">Hydrolase</keyword>
<dbReference type="InterPro" id="IPR036034">
    <property type="entry name" value="PDZ_sf"/>
</dbReference>
<dbReference type="PROSITE" id="PS50106">
    <property type="entry name" value="PDZ"/>
    <property type="match status" value="1"/>
</dbReference>
<feature type="transmembrane region" description="Helical" evidence="5">
    <location>
        <begin position="21"/>
        <end position="49"/>
    </location>
</feature>